<dbReference type="EMBL" id="CP081495">
    <property type="protein sequence ID" value="UYW02585.1"/>
    <property type="molecule type" value="Genomic_DNA"/>
</dbReference>
<feature type="domain" description="Methylated-DNA-[protein]-cysteine S-methyltransferase DNA binding" evidence="7">
    <location>
        <begin position="2"/>
        <end position="43"/>
    </location>
</feature>
<keyword evidence="4" id="KW-0227">DNA damage</keyword>
<evidence type="ECO:0000256" key="6">
    <source>
        <dbReference type="ARBA" id="ARBA00049348"/>
    </source>
</evidence>
<evidence type="ECO:0000256" key="5">
    <source>
        <dbReference type="ARBA" id="ARBA00023204"/>
    </source>
</evidence>
<comment type="catalytic activity">
    <reaction evidence="6">
        <text>a 6-O-methyl-2'-deoxyguanosine in DNA + L-cysteinyl-[protein] = S-methyl-L-cysteinyl-[protein] + a 2'-deoxyguanosine in DNA</text>
        <dbReference type="Rhea" id="RHEA:24000"/>
        <dbReference type="Rhea" id="RHEA-COMP:10131"/>
        <dbReference type="Rhea" id="RHEA-COMP:10132"/>
        <dbReference type="Rhea" id="RHEA-COMP:11367"/>
        <dbReference type="Rhea" id="RHEA-COMP:11368"/>
        <dbReference type="ChEBI" id="CHEBI:29950"/>
        <dbReference type="ChEBI" id="CHEBI:82612"/>
        <dbReference type="ChEBI" id="CHEBI:85445"/>
        <dbReference type="ChEBI" id="CHEBI:85448"/>
        <dbReference type="EC" id="2.1.1.63"/>
    </reaction>
</comment>
<evidence type="ECO:0000259" key="7">
    <source>
        <dbReference type="Pfam" id="PF01035"/>
    </source>
</evidence>
<reference evidence="8" key="1">
    <citation type="submission" date="2021-08" db="EMBL/GenBank/DDBJ databases">
        <title>Flavobacterium sp. strain CC-SYL302.</title>
        <authorList>
            <person name="Lin S.-Y."/>
            <person name="Lee T.-H."/>
            <person name="Young C.-C."/>
        </authorList>
    </citation>
    <scope>NUCLEOTIDE SEQUENCE</scope>
    <source>
        <strain evidence="8">CC-SYL302</strain>
    </source>
</reference>
<dbReference type="PANTHER" id="PTHR10815">
    <property type="entry name" value="METHYLATED-DNA--PROTEIN-CYSTEINE METHYLTRANSFERASE"/>
    <property type="match status" value="1"/>
</dbReference>
<sequence>MGTAIGKNPIAVLIPCHRIIQASGKIGEFMWGTTRKKALLIHEILSTKK</sequence>
<keyword evidence="3" id="KW-0808">Transferase</keyword>
<proteinExistence type="predicted"/>
<dbReference type="CDD" id="cd06445">
    <property type="entry name" value="ATase"/>
    <property type="match status" value="1"/>
</dbReference>
<evidence type="ECO:0000256" key="3">
    <source>
        <dbReference type="ARBA" id="ARBA00022679"/>
    </source>
</evidence>
<protein>
    <submittedName>
        <fullName evidence="8">MGMT family protein</fullName>
    </submittedName>
</protein>
<evidence type="ECO:0000313" key="9">
    <source>
        <dbReference type="Proteomes" id="UP001163328"/>
    </source>
</evidence>
<dbReference type="InterPro" id="IPR014048">
    <property type="entry name" value="MethylDNA_cys_MeTrfase_DNA-bd"/>
</dbReference>
<keyword evidence="2" id="KW-0489">Methyltransferase</keyword>
<gene>
    <name evidence="8" type="ORF">K5I29_02015</name>
</gene>
<comment type="catalytic activity">
    <reaction evidence="1">
        <text>a 4-O-methyl-thymidine in DNA + L-cysteinyl-[protein] = a thymidine in DNA + S-methyl-L-cysteinyl-[protein]</text>
        <dbReference type="Rhea" id="RHEA:53428"/>
        <dbReference type="Rhea" id="RHEA-COMP:10131"/>
        <dbReference type="Rhea" id="RHEA-COMP:10132"/>
        <dbReference type="Rhea" id="RHEA-COMP:13555"/>
        <dbReference type="Rhea" id="RHEA-COMP:13556"/>
        <dbReference type="ChEBI" id="CHEBI:29950"/>
        <dbReference type="ChEBI" id="CHEBI:82612"/>
        <dbReference type="ChEBI" id="CHEBI:137386"/>
        <dbReference type="ChEBI" id="CHEBI:137387"/>
        <dbReference type="EC" id="2.1.1.63"/>
    </reaction>
</comment>
<evidence type="ECO:0000256" key="2">
    <source>
        <dbReference type="ARBA" id="ARBA00022603"/>
    </source>
</evidence>
<keyword evidence="9" id="KW-1185">Reference proteome</keyword>
<dbReference type="InterPro" id="IPR036388">
    <property type="entry name" value="WH-like_DNA-bd_sf"/>
</dbReference>
<dbReference type="Gene3D" id="1.10.10.10">
    <property type="entry name" value="Winged helix-like DNA-binding domain superfamily/Winged helix DNA-binding domain"/>
    <property type="match status" value="1"/>
</dbReference>
<dbReference type="RefSeq" id="WP_394358596.1">
    <property type="nucleotide sequence ID" value="NZ_CP081495.1"/>
</dbReference>
<dbReference type="Pfam" id="PF01035">
    <property type="entry name" value="DNA_binding_1"/>
    <property type="match status" value="1"/>
</dbReference>
<name>A0ABY6M222_9FLAO</name>
<dbReference type="NCBIfam" id="TIGR00589">
    <property type="entry name" value="ogt"/>
    <property type="match status" value="1"/>
</dbReference>
<dbReference type="InterPro" id="IPR001497">
    <property type="entry name" value="MethylDNA_cys_MeTrfase_AS"/>
</dbReference>
<dbReference type="PROSITE" id="PS00374">
    <property type="entry name" value="MGMT"/>
    <property type="match status" value="1"/>
</dbReference>
<dbReference type="PANTHER" id="PTHR10815:SF13">
    <property type="entry name" value="METHYLATED-DNA--PROTEIN-CYSTEINE METHYLTRANSFERASE"/>
    <property type="match status" value="1"/>
</dbReference>
<evidence type="ECO:0000313" key="8">
    <source>
        <dbReference type="EMBL" id="UYW02585.1"/>
    </source>
</evidence>
<dbReference type="Proteomes" id="UP001163328">
    <property type="component" value="Chromosome"/>
</dbReference>
<organism evidence="8 9">
    <name type="scientific">Flavobacterium agricola</name>
    <dbReference type="NCBI Taxonomy" id="2870839"/>
    <lineage>
        <taxon>Bacteria</taxon>
        <taxon>Pseudomonadati</taxon>
        <taxon>Bacteroidota</taxon>
        <taxon>Flavobacteriia</taxon>
        <taxon>Flavobacteriales</taxon>
        <taxon>Flavobacteriaceae</taxon>
        <taxon>Flavobacterium</taxon>
    </lineage>
</organism>
<accession>A0ABY6M222</accession>
<evidence type="ECO:0000256" key="4">
    <source>
        <dbReference type="ARBA" id="ARBA00022763"/>
    </source>
</evidence>
<dbReference type="SUPFAM" id="SSF46767">
    <property type="entry name" value="Methylated DNA-protein cysteine methyltransferase, C-terminal domain"/>
    <property type="match status" value="1"/>
</dbReference>
<evidence type="ECO:0000256" key="1">
    <source>
        <dbReference type="ARBA" id="ARBA00001286"/>
    </source>
</evidence>
<keyword evidence="5" id="KW-0234">DNA repair</keyword>
<dbReference type="InterPro" id="IPR036217">
    <property type="entry name" value="MethylDNA_cys_MeTrfase_DNAb"/>
</dbReference>